<comment type="caution">
    <text evidence="2">The sequence shown here is derived from an EMBL/GenBank/DDBJ whole genome shotgun (WGS) entry which is preliminary data.</text>
</comment>
<feature type="non-terminal residue" evidence="2">
    <location>
        <position position="1"/>
    </location>
</feature>
<dbReference type="InterPro" id="IPR036179">
    <property type="entry name" value="Ig-like_dom_sf"/>
</dbReference>
<dbReference type="InterPro" id="IPR007110">
    <property type="entry name" value="Ig-like_dom"/>
</dbReference>
<sequence length="116" mass="12697">VGGDGPPVTPVLFPAVGALWVRQDPEEMWVTAGDEVALGCQVLVAEPWDRLRLEWVKDVGYKVLCAARLSPTTATPTAPCTPRFHLAWTPPRATLSLRQAQGDDTGRYLCRVTLEI</sequence>
<dbReference type="InterPro" id="IPR013106">
    <property type="entry name" value="Ig_V-set"/>
</dbReference>
<dbReference type="PROSITE" id="PS50835">
    <property type="entry name" value="IG_LIKE"/>
    <property type="match status" value="1"/>
</dbReference>
<evidence type="ECO:0000259" key="1">
    <source>
        <dbReference type="PROSITE" id="PS50835"/>
    </source>
</evidence>
<organism evidence="2 3">
    <name type="scientific">Glaucidium brasilianum</name>
    <name type="common">Ferruginous pygmy-owl</name>
    <dbReference type="NCBI Taxonomy" id="78217"/>
    <lineage>
        <taxon>Eukaryota</taxon>
        <taxon>Metazoa</taxon>
        <taxon>Chordata</taxon>
        <taxon>Craniata</taxon>
        <taxon>Vertebrata</taxon>
        <taxon>Euteleostomi</taxon>
        <taxon>Archelosauria</taxon>
        <taxon>Archosauria</taxon>
        <taxon>Dinosauria</taxon>
        <taxon>Saurischia</taxon>
        <taxon>Theropoda</taxon>
        <taxon>Coelurosauria</taxon>
        <taxon>Aves</taxon>
        <taxon>Neognathae</taxon>
        <taxon>Neoaves</taxon>
        <taxon>Telluraves</taxon>
        <taxon>Strigiformes</taxon>
        <taxon>Strigidae</taxon>
        <taxon>Glaucidium</taxon>
    </lineage>
</organism>
<dbReference type="AlphaFoldDB" id="A0A7L0SD71"/>
<name>A0A7L0SD71_GLABR</name>
<evidence type="ECO:0000313" key="3">
    <source>
        <dbReference type="Proteomes" id="UP000591073"/>
    </source>
</evidence>
<dbReference type="OrthoDB" id="10012075at2759"/>
<feature type="non-terminal residue" evidence="2">
    <location>
        <position position="116"/>
    </location>
</feature>
<evidence type="ECO:0000313" key="2">
    <source>
        <dbReference type="EMBL" id="NXL40645.1"/>
    </source>
</evidence>
<dbReference type="Proteomes" id="UP000591073">
    <property type="component" value="Unassembled WGS sequence"/>
</dbReference>
<gene>
    <name evidence="2" type="primary">Tmigd2</name>
    <name evidence="2" type="ORF">GLABRA_R15769</name>
</gene>
<dbReference type="InterPro" id="IPR013783">
    <property type="entry name" value="Ig-like_fold"/>
</dbReference>
<keyword evidence="3" id="KW-1185">Reference proteome</keyword>
<proteinExistence type="predicted"/>
<feature type="domain" description="Ig-like" evidence="1">
    <location>
        <begin position="6"/>
        <end position="116"/>
    </location>
</feature>
<protein>
    <submittedName>
        <fullName evidence="2">TMIG2 protein</fullName>
    </submittedName>
</protein>
<accession>A0A7L0SD71</accession>
<dbReference type="EMBL" id="VXAP01001865">
    <property type="protein sequence ID" value="NXL40645.1"/>
    <property type="molecule type" value="Genomic_DNA"/>
</dbReference>
<dbReference type="Gene3D" id="2.60.40.10">
    <property type="entry name" value="Immunoglobulins"/>
    <property type="match status" value="1"/>
</dbReference>
<dbReference type="SUPFAM" id="SSF48726">
    <property type="entry name" value="Immunoglobulin"/>
    <property type="match status" value="1"/>
</dbReference>
<dbReference type="Pfam" id="PF07686">
    <property type="entry name" value="V-set"/>
    <property type="match status" value="1"/>
</dbReference>
<reference evidence="2 3" key="1">
    <citation type="submission" date="2019-09" db="EMBL/GenBank/DDBJ databases">
        <title>Bird 10,000 Genomes (B10K) Project - Family phase.</title>
        <authorList>
            <person name="Zhang G."/>
        </authorList>
    </citation>
    <scope>NUCLEOTIDE SEQUENCE [LARGE SCALE GENOMIC DNA]</scope>
    <source>
        <strain evidence="2">B10K-DU-008-63</strain>
    </source>
</reference>